<evidence type="ECO:0000313" key="1">
    <source>
        <dbReference type="EMBL" id="GAA5495348.1"/>
    </source>
</evidence>
<dbReference type="Proteomes" id="UP001424741">
    <property type="component" value="Unassembled WGS sequence"/>
</dbReference>
<organism evidence="1 2">
    <name type="scientific">Rubritalea halochordaticola</name>
    <dbReference type="NCBI Taxonomy" id="714537"/>
    <lineage>
        <taxon>Bacteria</taxon>
        <taxon>Pseudomonadati</taxon>
        <taxon>Verrucomicrobiota</taxon>
        <taxon>Verrucomicrobiia</taxon>
        <taxon>Verrucomicrobiales</taxon>
        <taxon>Rubritaleaceae</taxon>
        <taxon>Rubritalea</taxon>
    </lineage>
</organism>
<accession>A0ABP9UY15</accession>
<dbReference type="EMBL" id="BAABRL010000004">
    <property type="protein sequence ID" value="GAA5495348.1"/>
    <property type="molecule type" value="Genomic_DNA"/>
</dbReference>
<keyword evidence="2" id="KW-1185">Reference proteome</keyword>
<dbReference type="InterPro" id="IPR011330">
    <property type="entry name" value="Glyco_hydro/deAcase_b/a-brl"/>
</dbReference>
<dbReference type="PANTHER" id="PTHR30292:SF0">
    <property type="entry name" value="5-OXOPROLINASE SUBUNIT A"/>
    <property type="match status" value="1"/>
</dbReference>
<dbReference type="SUPFAM" id="SSF88713">
    <property type="entry name" value="Glycoside hydrolase/deacetylase"/>
    <property type="match status" value="1"/>
</dbReference>
<reference evidence="1 2" key="1">
    <citation type="submission" date="2024-02" db="EMBL/GenBank/DDBJ databases">
        <title>Rubritalea halochordaticola NBRC 107102.</title>
        <authorList>
            <person name="Ichikawa N."/>
            <person name="Katano-Makiyama Y."/>
            <person name="Hidaka K."/>
        </authorList>
    </citation>
    <scope>NUCLEOTIDE SEQUENCE [LARGE SCALE GENOMIC DNA]</scope>
    <source>
        <strain evidence="1 2">NBRC 107102</strain>
    </source>
</reference>
<protein>
    <submittedName>
        <fullName evidence="1">5-oxoprolinase subunit A</fullName>
    </submittedName>
</protein>
<comment type="caution">
    <text evidence="1">The sequence shown here is derived from an EMBL/GenBank/DDBJ whole genome shotgun (WGS) entry which is preliminary data.</text>
</comment>
<name>A0ABP9UY15_9BACT</name>
<evidence type="ECO:0000313" key="2">
    <source>
        <dbReference type="Proteomes" id="UP001424741"/>
    </source>
</evidence>
<dbReference type="InterPro" id="IPR005501">
    <property type="entry name" value="LamB/YcsF/PxpA-like"/>
</dbReference>
<sequence length="237" mass="26138">MPKPMIKHILINCDLGEWETSEKTASLMDHIHLANIACGGHAGSKETIQYCDSLARQKGVLTGAHPGIMGNKGRTLPMGFTHEDFVHLIENQIQFYLDAGAYLHHIKLHGALYHLSEQDTSIRNTLLDYVASHDTKIVCLAGGAVARAAQDRNLPILQEAFLDRNYLPDGQLVPRDSDNAHIHDLDQIKARIEKLDQKGTLEDVDGNPLPVTVDTLCIHSDSPNSQEMARIAINALT</sequence>
<dbReference type="Pfam" id="PF03746">
    <property type="entry name" value="LamB_YcsF"/>
    <property type="match status" value="1"/>
</dbReference>
<proteinExistence type="predicted"/>
<gene>
    <name evidence="1" type="primary">pxpA</name>
    <name evidence="1" type="ORF">Rhal01_01523</name>
</gene>
<dbReference type="PANTHER" id="PTHR30292">
    <property type="entry name" value="UNCHARACTERIZED PROTEIN YBGL-RELATED"/>
    <property type="match status" value="1"/>
</dbReference>
<dbReference type="Gene3D" id="3.20.20.370">
    <property type="entry name" value="Glycoside hydrolase/deacetylase"/>
    <property type="match status" value="1"/>
</dbReference>